<evidence type="ECO:0000313" key="2">
    <source>
        <dbReference type="Proteomes" id="UP001433508"/>
    </source>
</evidence>
<organism evidence="1 2">
    <name type="scientific">Lipomyces kononenkoae</name>
    <name type="common">Yeast</name>
    <dbReference type="NCBI Taxonomy" id="34357"/>
    <lineage>
        <taxon>Eukaryota</taxon>
        <taxon>Fungi</taxon>
        <taxon>Dikarya</taxon>
        <taxon>Ascomycota</taxon>
        <taxon>Saccharomycotina</taxon>
        <taxon>Lipomycetes</taxon>
        <taxon>Lipomycetales</taxon>
        <taxon>Lipomycetaceae</taxon>
        <taxon>Lipomyces</taxon>
    </lineage>
</organism>
<reference evidence="2" key="1">
    <citation type="journal article" date="2024" name="Front. Bioeng. Biotechnol.">
        <title>Genome-scale model development and genomic sequencing of the oleaginous clade Lipomyces.</title>
        <authorList>
            <person name="Czajka J.J."/>
            <person name="Han Y."/>
            <person name="Kim J."/>
            <person name="Mondo S.J."/>
            <person name="Hofstad B.A."/>
            <person name="Robles A."/>
            <person name="Haridas S."/>
            <person name="Riley R."/>
            <person name="LaButti K."/>
            <person name="Pangilinan J."/>
            <person name="Andreopoulos W."/>
            <person name="Lipzen A."/>
            <person name="Yan J."/>
            <person name="Wang M."/>
            <person name="Ng V."/>
            <person name="Grigoriev I.V."/>
            <person name="Spatafora J.W."/>
            <person name="Magnuson J.K."/>
            <person name="Baker S.E."/>
            <person name="Pomraning K.R."/>
        </authorList>
    </citation>
    <scope>NUCLEOTIDE SEQUENCE [LARGE SCALE GENOMIC DNA]</scope>
    <source>
        <strain evidence="2">CBS 7786</strain>
    </source>
</reference>
<keyword evidence="2" id="KW-1185">Reference proteome</keyword>
<evidence type="ECO:0000313" key="1">
    <source>
        <dbReference type="EMBL" id="KAK9234701.1"/>
    </source>
</evidence>
<name>A0ACC3SST9_LIPKO</name>
<dbReference type="EMBL" id="MU971454">
    <property type="protein sequence ID" value="KAK9234701.1"/>
    <property type="molecule type" value="Genomic_DNA"/>
</dbReference>
<gene>
    <name evidence="1" type="ORF">V1525DRAFT_435367</name>
</gene>
<proteinExistence type="predicted"/>
<protein>
    <submittedName>
        <fullName evidence="1">Uncharacterized protein</fullName>
    </submittedName>
</protein>
<accession>A0ACC3SST9</accession>
<dbReference type="Proteomes" id="UP001433508">
    <property type="component" value="Unassembled WGS sequence"/>
</dbReference>
<sequence>MSLGPNTNSDSDRRESSTVPKVSSNNMESFNLRDDLRVLEDNLGLHRGGADSPLCGARAHYSLDPRALKRALLNHIERHGDNNEHYIDNDDRINEDYFADINNLARAPAANDTRPSTGTRLYNWTKRTVSKIRENICMGRSSTPEYEMEQHFGSHNHWSTDTVRLVDRRVPPRRMWSLNGIISVERSSADLRNGYSRKARETILW</sequence>
<comment type="caution">
    <text evidence="1">The sequence shown here is derived from an EMBL/GenBank/DDBJ whole genome shotgun (WGS) entry which is preliminary data.</text>
</comment>